<dbReference type="EMBL" id="JH598301">
    <property type="status" value="NOT_ANNOTATED_CDS"/>
    <property type="molecule type" value="Genomic_DNA"/>
</dbReference>
<evidence type="ECO:0000313" key="3">
    <source>
        <dbReference type="Proteomes" id="UP000011713"/>
    </source>
</evidence>
<sequence length="76" mass="8539">MNTHLILQLLFLLGRRPIYDTFREVNLATGITSDSWRVYCLKSSCPSALIVNGSVCDQVLFDNKLHPAYGENAPLQ</sequence>
<feature type="signal peptide" evidence="1">
    <location>
        <begin position="1"/>
        <end position="21"/>
    </location>
</feature>
<dbReference type="HOGENOM" id="CLU_186512_0_0_1"/>
<dbReference type="InParanoid" id="M4BIS0"/>
<dbReference type="VEuPathDB" id="FungiDB:HpaG806297"/>
<accession>M4BIS0</accession>
<proteinExistence type="predicted"/>
<evidence type="ECO:0000256" key="1">
    <source>
        <dbReference type="SAM" id="SignalP"/>
    </source>
</evidence>
<feature type="chain" id="PRO_5004049110" description="RxLR effector candidate protein" evidence="1">
    <location>
        <begin position="22"/>
        <end position="76"/>
    </location>
</feature>
<evidence type="ECO:0008006" key="4">
    <source>
        <dbReference type="Google" id="ProtNLM"/>
    </source>
</evidence>
<reference evidence="3" key="1">
    <citation type="journal article" date="2010" name="Science">
        <title>Signatures of adaptation to obligate biotrophy in the Hyaloperonospora arabidopsidis genome.</title>
        <authorList>
            <person name="Baxter L."/>
            <person name="Tripathy S."/>
            <person name="Ishaque N."/>
            <person name="Boot N."/>
            <person name="Cabral A."/>
            <person name="Kemen E."/>
            <person name="Thines M."/>
            <person name="Ah-Fong A."/>
            <person name="Anderson R."/>
            <person name="Badejoko W."/>
            <person name="Bittner-Eddy P."/>
            <person name="Boore J.L."/>
            <person name="Chibucos M.C."/>
            <person name="Coates M."/>
            <person name="Dehal P."/>
            <person name="Delehaunty K."/>
            <person name="Dong S."/>
            <person name="Downton P."/>
            <person name="Dumas B."/>
            <person name="Fabro G."/>
            <person name="Fronick C."/>
            <person name="Fuerstenberg S.I."/>
            <person name="Fulton L."/>
            <person name="Gaulin E."/>
            <person name="Govers F."/>
            <person name="Hughes L."/>
            <person name="Humphray S."/>
            <person name="Jiang R.H."/>
            <person name="Judelson H."/>
            <person name="Kamoun S."/>
            <person name="Kyung K."/>
            <person name="Meijer H."/>
            <person name="Minx P."/>
            <person name="Morris P."/>
            <person name="Nelson J."/>
            <person name="Phuntumart V."/>
            <person name="Qutob D."/>
            <person name="Rehmany A."/>
            <person name="Rougon-Cardoso A."/>
            <person name="Ryden P."/>
            <person name="Torto-Alalibo T."/>
            <person name="Studholme D."/>
            <person name="Wang Y."/>
            <person name="Win J."/>
            <person name="Wood J."/>
            <person name="Clifton S.W."/>
            <person name="Rogers J."/>
            <person name="Van den Ackerveken G."/>
            <person name="Jones J.D."/>
            <person name="McDowell J.M."/>
            <person name="Beynon J."/>
            <person name="Tyler B.M."/>
        </authorList>
    </citation>
    <scope>NUCLEOTIDE SEQUENCE [LARGE SCALE GENOMIC DNA]</scope>
    <source>
        <strain evidence="3">Emoy2</strain>
    </source>
</reference>
<organism evidence="2 3">
    <name type="scientific">Hyaloperonospora arabidopsidis (strain Emoy2)</name>
    <name type="common">Downy mildew agent</name>
    <name type="synonym">Peronospora arabidopsidis</name>
    <dbReference type="NCBI Taxonomy" id="559515"/>
    <lineage>
        <taxon>Eukaryota</taxon>
        <taxon>Sar</taxon>
        <taxon>Stramenopiles</taxon>
        <taxon>Oomycota</taxon>
        <taxon>Peronosporomycetes</taxon>
        <taxon>Peronosporales</taxon>
        <taxon>Peronosporaceae</taxon>
        <taxon>Hyaloperonospora</taxon>
    </lineage>
</organism>
<name>M4BIS0_HYAAE</name>
<dbReference type="Proteomes" id="UP000011713">
    <property type="component" value="Unassembled WGS sequence"/>
</dbReference>
<dbReference type="EnsemblProtists" id="HpaT806297">
    <property type="protein sequence ID" value="HpaP806297"/>
    <property type="gene ID" value="HpaG806297"/>
</dbReference>
<keyword evidence="3" id="KW-1185">Reference proteome</keyword>
<evidence type="ECO:0000313" key="2">
    <source>
        <dbReference type="EnsemblProtists" id="HpaP806297"/>
    </source>
</evidence>
<protein>
    <recommendedName>
        <fullName evidence="4">RxLR effector candidate protein</fullName>
    </recommendedName>
</protein>
<reference evidence="2" key="2">
    <citation type="submission" date="2015-06" db="UniProtKB">
        <authorList>
            <consortium name="EnsemblProtists"/>
        </authorList>
    </citation>
    <scope>IDENTIFICATION</scope>
    <source>
        <strain evidence="2">Emoy2</strain>
    </source>
</reference>
<keyword evidence="1" id="KW-0732">Signal</keyword>
<dbReference type="AlphaFoldDB" id="M4BIS0"/>